<evidence type="ECO:0000256" key="1">
    <source>
        <dbReference type="SAM" id="MobiDB-lite"/>
    </source>
</evidence>
<accession>A0A0C3CMA8</accession>
<dbReference type="AlphaFoldDB" id="A0A0C3CMA8"/>
<feature type="compositionally biased region" description="Polar residues" evidence="1">
    <location>
        <begin position="110"/>
        <end position="127"/>
    </location>
</feature>
<sequence>MQLRLLTLAFLELTNEEDNSSEEEIETCFLDDECGITDDLLCVNTKMALNKRPDGMHTALQKDDTQSSITTFLGTPKASHVRPISSTSESSSKPVDGFSTSRHSFEGTVKKTNQLSQKHKTQSTNQLTRKRKTQALSANQSTLTSFFSKTADNCDGFLVGQKEQNDFASYISESLIGPQASQGIQQSAPDLRLSTRMMKIF</sequence>
<evidence type="ECO:0000313" key="3">
    <source>
        <dbReference type="Proteomes" id="UP000054321"/>
    </source>
</evidence>
<dbReference type="EMBL" id="KN832877">
    <property type="protein sequence ID" value="KIN00094.1"/>
    <property type="molecule type" value="Genomic_DNA"/>
</dbReference>
<organism evidence="2 3">
    <name type="scientific">Oidiodendron maius (strain Zn)</name>
    <dbReference type="NCBI Taxonomy" id="913774"/>
    <lineage>
        <taxon>Eukaryota</taxon>
        <taxon>Fungi</taxon>
        <taxon>Dikarya</taxon>
        <taxon>Ascomycota</taxon>
        <taxon>Pezizomycotina</taxon>
        <taxon>Leotiomycetes</taxon>
        <taxon>Leotiomycetes incertae sedis</taxon>
        <taxon>Myxotrichaceae</taxon>
        <taxon>Oidiodendron</taxon>
    </lineage>
</organism>
<proteinExistence type="predicted"/>
<feature type="region of interest" description="Disordered" evidence="1">
    <location>
        <begin position="75"/>
        <end position="132"/>
    </location>
</feature>
<name>A0A0C3CMA8_OIDMZ</name>
<keyword evidence="3" id="KW-1185">Reference proteome</keyword>
<gene>
    <name evidence="2" type="ORF">OIDMADRAFT_29232</name>
</gene>
<dbReference type="Proteomes" id="UP000054321">
    <property type="component" value="Unassembled WGS sequence"/>
</dbReference>
<dbReference type="HOGENOM" id="CLU_1360796_0_0_1"/>
<protein>
    <submittedName>
        <fullName evidence="2">Uncharacterized protein</fullName>
    </submittedName>
</protein>
<dbReference type="InParanoid" id="A0A0C3CMA8"/>
<evidence type="ECO:0000313" key="2">
    <source>
        <dbReference type="EMBL" id="KIN00094.1"/>
    </source>
</evidence>
<reference evidence="2 3" key="1">
    <citation type="submission" date="2014-04" db="EMBL/GenBank/DDBJ databases">
        <authorList>
            <consortium name="DOE Joint Genome Institute"/>
            <person name="Kuo A."/>
            <person name="Martino E."/>
            <person name="Perotto S."/>
            <person name="Kohler A."/>
            <person name="Nagy L.G."/>
            <person name="Floudas D."/>
            <person name="Copeland A."/>
            <person name="Barry K.W."/>
            <person name="Cichocki N."/>
            <person name="Veneault-Fourrey C."/>
            <person name="LaButti K."/>
            <person name="Lindquist E.A."/>
            <person name="Lipzen A."/>
            <person name="Lundell T."/>
            <person name="Morin E."/>
            <person name="Murat C."/>
            <person name="Sun H."/>
            <person name="Tunlid A."/>
            <person name="Henrissat B."/>
            <person name="Grigoriev I.V."/>
            <person name="Hibbett D.S."/>
            <person name="Martin F."/>
            <person name="Nordberg H.P."/>
            <person name="Cantor M.N."/>
            <person name="Hua S.X."/>
        </authorList>
    </citation>
    <scope>NUCLEOTIDE SEQUENCE [LARGE SCALE GENOMIC DNA]</scope>
    <source>
        <strain evidence="2 3">Zn</strain>
    </source>
</reference>
<reference evidence="3" key="2">
    <citation type="submission" date="2015-01" db="EMBL/GenBank/DDBJ databases">
        <title>Evolutionary Origins and Diversification of the Mycorrhizal Mutualists.</title>
        <authorList>
            <consortium name="DOE Joint Genome Institute"/>
            <consortium name="Mycorrhizal Genomics Consortium"/>
            <person name="Kohler A."/>
            <person name="Kuo A."/>
            <person name="Nagy L.G."/>
            <person name="Floudas D."/>
            <person name="Copeland A."/>
            <person name="Barry K.W."/>
            <person name="Cichocki N."/>
            <person name="Veneault-Fourrey C."/>
            <person name="LaButti K."/>
            <person name="Lindquist E.A."/>
            <person name="Lipzen A."/>
            <person name="Lundell T."/>
            <person name="Morin E."/>
            <person name="Murat C."/>
            <person name="Riley R."/>
            <person name="Ohm R."/>
            <person name="Sun H."/>
            <person name="Tunlid A."/>
            <person name="Henrissat B."/>
            <person name="Grigoriev I.V."/>
            <person name="Hibbett D.S."/>
            <person name="Martin F."/>
        </authorList>
    </citation>
    <scope>NUCLEOTIDE SEQUENCE [LARGE SCALE GENOMIC DNA]</scope>
    <source>
        <strain evidence="3">Zn</strain>
    </source>
</reference>